<evidence type="ECO:0000256" key="7">
    <source>
        <dbReference type="ARBA" id="ARBA00022833"/>
    </source>
</evidence>
<dbReference type="InterPro" id="IPR036034">
    <property type="entry name" value="PDZ_sf"/>
</dbReference>
<comment type="subcellular location">
    <subcellularLocation>
        <location evidence="2">Membrane</location>
        <topology evidence="2">Multi-pass membrane protein</topology>
    </subcellularLocation>
</comment>
<keyword evidence="7 11" id="KW-0862">Zinc</keyword>
<keyword evidence="14" id="KW-1185">Reference proteome</keyword>
<dbReference type="Pfam" id="PF02163">
    <property type="entry name" value="Peptidase_M50"/>
    <property type="match status" value="1"/>
</dbReference>
<dbReference type="InterPro" id="IPR001478">
    <property type="entry name" value="PDZ"/>
</dbReference>
<feature type="transmembrane region" description="Helical" evidence="11">
    <location>
        <begin position="92"/>
        <end position="114"/>
    </location>
</feature>
<keyword evidence="4" id="KW-0645">Protease</keyword>
<evidence type="ECO:0000259" key="12">
    <source>
        <dbReference type="SMART" id="SM00228"/>
    </source>
</evidence>
<keyword evidence="11" id="KW-0479">Metal-binding</keyword>
<dbReference type="SMART" id="SM00228">
    <property type="entry name" value="PDZ"/>
    <property type="match status" value="1"/>
</dbReference>
<keyword evidence="5 11" id="KW-0812">Transmembrane</keyword>
<feature type="transmembrane region" description="Helical" evidence="11">
    <location>
        <begin position="6"/>
        <end position="25"/>
    </location>
</feature>
<feature type="transmembrane region" description="Helical" evidence="11">
    <location>
        <begin position="277"/>
        <end position="301"/>
    </location>
</feature>
<comment type="similarity">
    <text evidence="3 11">Belongs to the peptidase M50B family.</text>
</comment>
<comment type="cofactor">
    <cofactor evidence="1 11">
        <name>Zn(2+)</name>
        <dbReference type="ChEBI" id="CHEBI:29105"/>
    </cofactor>
</comment>
<evidence type="ECO:0000256" key="4">
    <source>
        <dbReference type="ARBA" id="ARBA00022670"/>
    </source>
</evidence>
<evidence type="ECO:0000256" key="6">
    <source>
        <dbReference type="ARBA" id="ARBA00022801"/>
    </source>
</evidence>
<dbReference type="CDD" id="cd06163">
    <property type="entry name" value="S2P-M50_PDZ_RseP-like"/>
    <property type="match status" value="1"/>
</dbReference>
<evidence type="ECO:0000256" key="2">
    <source>
        <dbReference type="ARBA" id="ARBA00004141"/>
    </source>
</evidence>
<evidence type="ECO:0000256" key="10">
    <source>
        <dbReference type="ARBA" id="ARBA00023136"/>
    </source>
</evidence>
<evidence type="ECO:0000313" key="13">
    <source>
        <dbReference type="EMBL" id="GAA0723017.1"/>
    </source>
</evidence>
<dbReference type="EC" id="3.4.24.-" evidence="11"/>
<evidence type="ECO:0000313" key="14">
    <source>
        <dbReference type="Proteomes" id="UP001500339"/>
    </source>
</evidence>
<feature type="domain" description="PDZ" evidence="12">
    <location>
        <begin position="106"/>
        <end position="178"/>
    </location>
</feature>
<protein>
    <recommendedName>
        <fullName evidence="11">Zinc metalloprotease</fullName>
        <ecNumber evidence="11">3.4.24.-</ecNumber>
    </recommendedName>
</protein>
<reference evidence="13 14" key="1">
    <citation type="journal article" date="2019" name="Int. J. Syst. Evol. Microbiol.">
        <title>The Global Catalogue of Microorganisms (GCM) 10K type strain sequencing project: providing services to taxonomists for standard genome sequencing and annotation.</title>
        <authorList>
            <consortium name="The Broad Institute Genomics Platform"/>
            <consortium name="The Broad Institute Genome Sequencing Center for Infectious Disease"/>
            <person name="Wu L."/>
            <person name="Ma J."/>
        </authorList>
    </citation>
    <scope>NUCLEOTIDE SEQUENCE [LARGE SCALE GENOMIC DNA]</scope>
    <source>
        <strain evidence="13 14">JCM 1405</strain>
    </source>
</reference>
<accession>A0ABN1IWU7</accession>
<evidence type="ECO:0000256" key="3">
    <source>
        <dbReference type="ARBA" id="ARBA00007931"/>
    </source>
</evidence>
<organism evidence="13 14">
    <name type="scientific">Clostridium malenominatum</name>
    <dbReference type="NCBI Taxonomy" id="1539"/>
    <lineage>
        <taxon>Bacteria</taxon>
        <taxon>Bacillati</taxon>
        <taxon>Bacillota</taxon>
        <taxon>Clostridia</taxon>
        <taxon>Eubacteriales</taxon>
        <taxon>Clostridiaceae</taxon>
        <taxon>Clostridium</taxon>
    </lineage>
</organism>
<dbReference type="NCBIfam" id="TIGR00054">
    <property type="entry name" value="RIP metalloprotease RseP"/>
    <property type="match status" value="1"/>
</dbReference>
<dbReference type="Gene3D" id="2.30.42.10">
    <property type="match status" value="1"/>
</dbReference>
<keyword evidence="6 11" id="KW-0378">Hydrolase</keyword>
<evidence type="ECO:0000256" key="11">
    <source>
        <dbReference type="RuleBase" id="RU362031"/>
    </source>
</evidence>
<gene>
    <name evidence="13" type="primary">rseP</name>
    <name evidence="13" type="ORF">GCM10008905_15150</name>
</gene>
<dbReference type="GO" id="GO:0008237">
    <property type="term" value="F:metallopeptidase activity"/>
    <property type="evidence" value="ECO:0007669"/>
    <property type="project" value="UniProtKB-KW"/>
</dbReference>
<proteinExistence type="inferred from homology"/>
<evidence type="ECO:0000256" key="5">
    <source>
        <dbReference type="ARBA" id="ARBA00022692"/>
    </source>
</evidence>
<keyword evidence="10 11" id="KW-0472">Membrane</keyword>
<dbReference type="PANTHER" id="PTHR42837">
    <property type="entry name" value="REGULATOR OF SIGMA-E PROTEASE RSEP"/>
    <property type="match status" value="1"/>
</dbReference>
<keyword evidence="9 11" id="KW-0482">Metalloprotease</keyword>
<comment type="caution">
    <text evidence="13">The sequence shown here is derived from an EMBL/GenBank/DDBJ whole genome shotgun (WGS) entry which is preliminary data.</text>
</comment>
<dbReference type="Pfam" id="PF17820">
    <property type="entry name" value="PDZ_6"/>
    <property type="match status" value="1"/>
</dbReference>
<dbReference type="PANTHER" id="PTHR42837:SF2">
    <property type="entry name" value="MEMBRANE METALLOPROTEASE ARASP2, CHLOROPLASTIC-RELATED"/>
    <property type="match status" value="1"/>
</dbReference>
<dbReference type="InterPro" id="IPR004387">
    <property type="entry name" value="Pept_M50_Zn"/>
</dbReference>
<sequence>MNLINILGAIFAFGLLVMIHELGHFTMAKLNDVKVEEFAIGMGPKLIGFRKGETLYSIKALPIGGYVKMLGEDGEETFDHRAFSNKKPAQRLSIVAAGPIMNLVLSIVIFSIIAGSKGYLAPIVDKVVPNLPAQQAGMQQGDKILKIDNKKILTWEDFYTQIYMNKGEVMNVTYKRGSEVKETKLIPVKDEKEGRYIVGVYPTEVKSPTIKESISYGFVETNSIINQTFSFLGTVFKGKASVNDFGGPVTIIKVSGEAAKAGFLNLLFFAAYLSVQLGIFNIIPFPALDGGWIVLLLLEIITGKKLDNNKVGVINYIGFAILMTLMILVTIKDILYPIAL</sequence>
<evidence type="ECO:0000256" key="1">
    <source>
        <dbReference type="ARBA" id="ARBA00001947"/>
    </source>
</evidence>
<dbReference type="InterPro" id="IPR008915">
    <property type="entry name" value="Peptidase_M50"/>
</dbReference>
<dbReference type="SUPFAM" id="SSF50156">
    <property type="entry name" value="PDZ domain-like"/>
    <property type="match status" value="1"/>
</dbReference>
<feature type="transmembrane region" description="Helical" evidence="11">
    <location>
        <begin position="313"/>
        <end position="331"/>
    </location>
</feature>
<dbReference type="CDD" id="cd23081">
    <property type="entry name" value="cpPDZ_EcRseP-like"/>
    <property type="match status" value="1"/>
</dbReference>
<evidence type="ECO:0000256" key="8">
    <source>
        <dbReference type="ARBA" id="ARBA00022989"/>
    </source>
</evidence>
<name>A0ABN1IWU7_9CLOT</name>
<keyword evidence="8 11" id="KW-1133">Transmembrane helix</keyword>
<dbReference type="EMBL" id="BAAACF010000001">
    <property type="protein sequence ID" value="GAA0723017.1"/>
    <property type="molecule type" value="Genomic_DNA"/>
</dbReference>
<evidence type="ECO:0000256" key="9">
    <source>
        <dbReference type="ARBA" id="ARBA00023049"/>
    </source>
</evidence>
<dbReference type="InterPro" id="IPR041489">
    <property type="entry name" value="PDZ_6"/>
</dbReference>
<dbReference type="Proteomes" id="UP001500339">
    <property type="component" value="Unassembled WGS sequence"/>
</dbReference>